<name>A0A9W6TL12_9STRA</name>
<feature type="transmembrane region" description="Helical" evidence="6">
    <location>
        <begin position="273"/>
        <end position="294"/>
    </location>
</feature>
<dbReference type="InterPro" id="IPR002645">
    <property type="entry name" value="STAS_dom"/>
</dbReference>
<feature type="region of interest" description="Disordered" evidence="5">
    <location>
        <begin position="754"/>
        <end position="777"/>
    </location>
</feature>
<dbReference type="Gene3D" id="2.60.120.10">
    <property type="entry name" value="Jelly Rolls"/>
    <property type="match status" value="1"/>
</dbReference>
<feature type="domain" description="STAS" evidence="8">
    <location>
        <begin position="532"/>
        <end position="712"/>
    </location>
</feature>
<feature type="transmembrane region" description="Helical" evidence="6">
    <location>
        <begin position="206"/>
        <end position="224"/>
    </location>
</feature>
<feature type="transmembrane region" description="Helical" evidence="6">
    <location>
        <begin position="173"/>
        <end position="194"/>
    </location>
</feature>
<dbReference type="CDD" id="cd00038">
    <property type="entry name" value="CAP_ED"/>
    <property type="match status" value="1"/>
</dbReference>
<dbReference type="Proteomes" id="UP001165083">
    <property type="component" value="Unassembled WGS sequence"/>
</dbReference>
<dbReference type="InterPro" id="IPR014710">
    <property type="entry name" value="RmlC-like_jellyroll"/>
</dbReference>
<sequence length="917" mass="100704">MPESPATSLSRTFDGSMRGLTPVPGGHMKTPRHSYHPRRAGIAAASMDDIVVDVEESSALLRPADGPALSPTQRKVKIGVYGVLNTVILVPLMISFAQIIFRDPEFQPYMNDLVKLVLVSAAVHQICFTCVSSLPFAMGQVQDAGLIFLSAMCSSIIKSLHETRGDDFSMEEVLATTLFTMAVSTAVLGAALIVTGKLRLASFVQYLPMPVVGGYLAFIGFYAMEAGLSMMTTQSIKEPGDWVKLADWNALVLSVPGVIAGTAIFWVNSRWDHMAVMPCCLAAMLTIFYGLLLVTGSSLDDARAAGWVAEPPPSPRTITQIYGFYDFSKINFSHLTSQIPTWIAMYFVVAFSSSLDVAAVETALGKPLDHNHELQTVGISNLLSGLGGGFTGSYLFSQTIFTLRSKLDSRYVGLIVFFLEIAIVLSPFSIIAYVPKVFFGALQMLVCLDLMLEWLWHARNKLLPREYGIVWLTFLSMVFVNLELGIVVGIIIAGFNFIYSYIATSSVHRVMKRSRVERDLRERVLLQNMRMSIVTLELEGYIFFGSSVKVMDEVRRHVLVTTTEKQEAQTLSGASPMLSRRHAPSPYVARSLEDTFNDDLATLDSVFDDQEIHGYSSTPKAGKSGPAALHAARTRYFILDFEKVSGVDATAVRSCFNATKELLAQHGIALIFASVPTDAERLLRVHDVIEKEDGSGTGSLVFDTLDKALEWCEDELLVSEGVLPLSESAPALAVNGGNEGQHWQLLDELLPRPDRSHRKDEKLSITNSDGTKPRDGEDASAVLTRELGEMYVTHSLKQEGETLYRAGGLVNGVYFIGYGKVDVFMPSKIHEGLGPGFRGRKRITRVCQGGLVGASEMILHKRHQFTAQARSPSSIFFLSKSHYARMQRAHPALAARFQQAMLQSMAIGVLESNLTDD</sequence>
<feature type="transmembrane region" description="Helical" evidence="6">
    <location>
        <begin position="468"/>
        <end position="499"/>
    </location>
</feature>
<dbReference type="SUPFAM" id="SSF51206">
    <property type="entry name" value="cAMP-binding domain-like"/>
    <property type="match status" value="1"/>
</dbReference>
<dbReference type="Pfam" id="PF01740">
    <property type="entry name" value="STAS"/>
    <property type="match status" value="1"/>
</dbReference>
<organism evidence="9 10">
    <name type="scientific">Phytophthora lilii</name>
    <dbReference type="NCBI Taxonomy" id="2077276"/>
    <lineage>
        <taxon>Eukaryota</taxon>
        <taxon>Sar</taxon>
        <taxon>Stramenopiles</taxon>
        <taxon>Oomycota</taxon>
        <taxon>Peronosporomycetes</taxon>
        <taxon>Peronosporales</taxon>
        <taxon>Peronosporaceae</taxon>
        <taxon>Phytophthora</taxon>
    </lineage>
</organism>
<keyword evidence="2 6" id="KW-0812">Transmembrane</keyword>
<evidence type="ECO:0000313" key="9">
    <source>
        <dbReference type="EMBL" id="GMF15369.1"/>
    </source>
</evidence>
<reference evidence="9" key="1">
    <citation type="submission" date="2023-04" db="EMBL/GenBank/DDBJ databases">
        <title>Phytophthora lilii NBRC 32176.</title>
        <authorList>
            <person name="Ichikawa N."/>
            <person name="Sato H."/>
            <person name="Tonouchi N."/>
        </authorList>
    </citation>
    <scope>NUCLEOTIDE SEQUENCE</scope>
    <source>
        <strain evidence="9">NBRC 32176</strain>
    </source>
</reference>
<dbReference type="InterPro" id="IPR052706">
    <property type="entry name" value="Membrane-Transporter-like"/>
</dbReference>
<evidence type="ECO:0000256" key="2">
    <source>
        <dbReference type="ARBA" id="ARBA00022692"/>
    </source>
</evidence>
<evidence type="ECO:0000256" key="3">
    <source>
        <dbReference type="ARBA" id="ARBA00022989"/>
    </source>
</evidence>
<feature type="transmembrane region" description="Helical" evidence="6">
    <location>
        <begin position="245"/>
        <end position="267"/>
    </location>
</feature>
<keyword evidence="4 6" id="KW-0472">Membrane</keyword>
<evidence type="ECO:0000256" key="5">
    <source>
        <dbReference type="SAM" id="MobiDB-lite"/>
    </source>
</evidence>
<dbReference type="EMBL" id="BSXW01000221">
    <property type="protein sequence ID" value="GMF15369.1"/>
    <property type="molecule type" value="Genomic_DNA"/>
</dbReference>
<feature type="transmembrane region" description="Helical" evidence="6">
    <location>
        <begin position="411"/>
        <end position="431"/>
    </location>
</feature>
<evidence type="ECO:0000256" key="4">
    <source>
        <dbReference type="ARBA" id="ARBA00023136"/>
    </source>
</evidence>
<dbReference type="InterPro" id="IPR000595">
    <property type="entry name" value="cNMP-bd_dom"/>
</dbReference>
<dbReference type="PANTHER" id="PTHR43310:SF2">
    <property type="entry name" value="SLC26A_SULP TRANSPORTER DOMAIN-CONTAINING PROTEIN"/>
    <property type="match status" value="1"/>
</dbReference>
<dbReference type="OrthoDB" id="409725at2759"/>
<evidence type="ECO:0000256" key="6">
    <source>
        <dbReference type="SAM" id="Phobius"/>
    </source>
</evidence>
<evidence type="ECO:0000313" key="10">
    <source>
        <dbReference type="Proteomes" id="UP001165083"/>
    </source>
</evidence>
<accession>A0A9W6TL12</accession>
<keyword evidence="3 6" id="KW-1133">Transmembrane helix</keyword>
<dbReference type="SUPFAM" id="SSF52091">
    <property type="entry name" value="SpoIIaa-like"/>
    <property type="match status" value="1"/>
</dbReference>
<dbReference type="PANTHER" id="PTHR43310">
    <property type="entry name" value="SULFATE TRANSPORTER YBAR-RELATED"/>
    <property type="match status" value="1"/>
</dbReference>
<evidence type="ECO:0000259" key="7">
    <source>
        <dbReference type="PROSITE" id="PS50042"/>
    </source>
</evidence>
<feature type="region of interest" description="Disordered" evidence="5">
    <location>
        <begin position="1"/>
        <end position="34"/>
    </location>
</feature>
<feature type="transmembrane region" description="Helical" evidence="6">
    <location>
        <begin position="437"/>
        <end position="456"/>
    </location>
</feature>
<gene>
    <name evidence="9" type="ORF">Plil01_000526300</name>
</gene>
<comment type="subcellular location">
    <subcellularLocation>
        <location evidence="1">Membrane</location>
        <topology evidence="1">Multi-pass membrane protein</topology>
    </subcellularLocation>
</comment>
<dbReference type="Gene3D" id="3.30.750.24">
    <property type="entry name" value="STAS domain"/>
    <property type="match status" value="1"/>
</dbReference>
<dbReference type="Pfam" id="PF00916">
    <property type="entry name" value="Sulfate_transp"/>
    <property type="match status" value="1"/>
</dbReference>
<dbReference type="PROSITE" id="PS50042">
    <property type="entry name" value="CNMP_BINDING_3"/>
    <property type="match status" value="1"/>
</dbReference>
<evidence type="ECO:0000259" key="8">
    <source>
        <dbReference type="PROSITE" id="PS50801"/>
    </source>
</evidence>
<dbReference type="AlphaFoldDB" id="A0A9W6TL12"/>
<dbReference type="PROSITE" id="PS50801">
    <property type="entry name" value="STAS"/>
    <property type="match status" value="1"/>
</dbReference>
<keyword evidence="10" id="KW-1185">Reference proteome</keyword>
<dbReference type="InterPro" id="IPR018490">
    <property type="entry name" value="cNMP-bd_dom_sf"/>
</dbReference>
<proteinExistence type="predicted"/>
<feature type="transmembrane region" description="Helical" evidence="6">
    <location>
        <begin position="78"/>
        <end position="101"/>
    </location>
</feature>
<feature type="domain" description="Cyclic nucleotide-binding" evidence="7">
    <location>
        <begin position="791"/>
        <end position="904"/>
    </location>
</feature>
<dbReference type="InterPro" id="IPR036513">
    <property type="entry name" value="STAS_dom_sf"/>
</dbReference>
<dbReference type="GO" id="GO:0016020">
    <property type="term" value="C:membrane"/>
    <property type="evidence" value="ECO:0007669"/>
    <property type="project" value="UniProtKB-SubCell"/>
</dbReference>
<evidence type="ECO:0000256" key="1">
    <source>
        <dbReference type="ARBA" id="ARBA00004141"/>
    </source>
</evidence>
<dbReference type="Pfam" id="PF00027">
    <property type="entry name" value="cNMP_binding"/>
    <property type="match status" value="1"/>
</dbReference>
<feature type="compositionally biased region" description="Polar residues" evidence="5">
    <location>
        <begin position="1"/>
        <end position="13"/>
    </location>
</feature>
<dbReference type="InterPro" id="IPR011547">
    <property type="entry name" value="SLC26A/SulP_dom"/>
</dbReference>
<feature type="compositionally biased region" description="Basic and acidic residues" evidence="5">
    <location>
        <begin position="754"/>
        <end position="763"/>
    </location>
</feature>
<comment type="caution">
    <text evidence="9">The sequence shown here is derived from an EMBL/GenBank/DDBJ whole genome shotgun (WGS) entry which is preliminary data.</text>
</comment>
<protein>
    <submittedName>
        <fullName evidence="9">Unnamed protein product</fullName>
    </submittedName>
</protein>